<name>A0A397Q3U9_9HYPH</name>
<gene>
    <name evidence="2" type="ORF">BXY53_0663</name>
</gene>
<dbReference type="Proteomes" id="UP000266273">
    <property type="component" value="Unassembled WGS sequence"/>
</dbReference>
<dbReference type="AlphaFoldDB" id="A0A397Q3U9"/>
<dbReference type="OrthoDB" id="9763101at2"/>
<dbReference type="HAMAP" id="MF_00697">
    <property type="entry name" value="UPF0276"/>
    <property type="match status" value="1"/>
</dbReference>
<dbReference type="InterPro" id="IPR036237">
    <property type="entry name" value="Xyl_isomerase-like_sf"/>
</dbReference>
<evidence type="ECO:0000256" key="1">
    <source>
        <dbReference type="HAMAP-Rule" id="MF_00697"/>
    </source>
</evidence>
<sequence length="300" mass="33667">MSALTPHAHDRSAVFAPDPIPARAGVGLKAEHYADILETQPDIGWFEVHPENYMGAGGPPHAYLTRIRELYPLSLHGVGLSIGSDGPLDQDHLARVKGLIDRYQPGLFSEHLAWSTHDDIFFNDLLPLPYTRETLQRVCEHIDEIQSVTGRQILLENPSTYVEFAQSEMSEIEFLGEIARRTGCGLLLDVNNVYVGATNHNYDPAAYIDAFPIEHVGEIHLGGHAEQEDDAGEPLLIDDHGRDVDDAVWALYRRLIARRGQCPTLVEWDNDIPDWPTLFAEAQRAERIMRDRRSNDAALH</sequence>
<organism evidence="2 3">
    <name type="scientific">Dichotomicrobium thermohalophilum</name>
    <dbReference type="NCBI Taxonomy" id="933063"/>
    <lineage>
        <taxon>Bacteria</taxon>
        <taxon>Pseudomonadati</taxon>
        <taxon>Pseudomonadota</taxon>
        <taxon>Alphaproteobacteria</taxon>
        <taxon>Hyphomicrobiales</taxon>
        <taxon>Hyphomicrobiaceae</taxon>
        <taxon>Dichotomicrobium</taxon>
    </lineage>
</organism>
<comment type="similarity">
    <text evidence="1">Belongs to the UPF0276 family.</text>
</comment>
<dbReference type="RefSeq" id="WP_119060480.1">
    <property type="nucleotide sequence ID" value="NZ_QXDF01000001.1"/>
</dbReference>
<dbReference type="Gene3D" id="3.20.20.150">
    <property type="entry name" value="Divalent-metal-dependent TIM barrel enzymes"/>
    <property type="match status" value="1"/>
</dbReference>
<dbReference type="Pfam" id="PF05114">
    <property type="entry name" value="MbnB_TglH_ChrH"/>
    <property type="match status" value="1"/>
</dbReference>
<dbReference type="NCBIfam" id="NF003818">
    <property type="entry name" value="PRK05409.1"/>
    <property type="match status" value="1"/>
</dbReference>
<evidence type="ECO:0000313" key="3">
    <source>
        <dbReference type="Proteomes" id="UP000266273"/>
    </source>
</evidence>
<evidence type="ECO:0000313" key="2">
    <source>
        <dbReference type="EMBL" id="RIA55593.1"/>
    </source>
</evidence>
<comment type="caution">
    <text evidence="2">The sequence shown here is derived from an EMBL/GenBank/DDBJ whole genome shotgun (WGS) entry which is preliminary data.</text>
</comment>
<dbReference type="InterPro" id="IPR007801">
    <property type="entry name" value="MbnB/TglH/ChrH"/>
</dbReference>
<proteinExistence type="inferred from homology"/>
<accession>A0A397Q3U9</accession>
<reference evidence="2 3" key="1">
    <citation type="submission" date="2018-08" db="EMBL/GenBank/DDBJ databases">
        <title>Genomic Encyclopedia of Archaeal and Bacterial Type Strains, Phase II (KMG-II): from individual species to whole genera.</title>
        <authorList>
            <person name="Goeker M."/>
        </authorList>
    </citation>
    <scope>NUCLEOTIDE SEQUENCE [LARGE SCALE GENOMIC DNA]</scope>
    <source>
        <strain evidence="2 3">DSM 5002</strain>
    </source>
</reference>
<dbReference type="PANTHER" id="PTHR42194:SF1">
    <property type="entry name" value="UPF0276 PROTEIN HI_1600"/>
    <property type="match status" value="1"/>
</dbReference>
<dbReference type="EMBL" id="QXDF01000001">
    <property type="protein sequence ID" value="RIA55593.1"/>
    <property type="molecule type" value="Genomic_DNA"/>
</dbReference>
<dbReference type="SUPFAM" id="SSF51658">
    <property type="entry name" value="Xylose isomerase-like"/>
    <property type="match status" value="1"/>
</dbReference>
<dbReference type="PANTHER" id="PTHR42194">
    <property type="entry name" value="UPF0276 PROTEIN HI_1600"/>
    <property type="match status" value="1"/>
</dbReference>
<protein>
    <recommendedName>
        <fullName evidence="1">UPF0276 protein BXY53_0663</fullName>
    </recommendedName>
</protein>
<keyword evidence="3" id="KW-1185">Reference proteome</keyword>